<keyword evidence="3" id="KW-1185">Reference proteome</keyword>
<organism evidence="2 3">
    <name type="scientific">Didymella pomorum</name>
    <dbReference type="NCBI Taxonomy" id="749634"/>
    <lineage>
        <taxon>Eukaryota</taxon>
        <taxon>Fungi</taxon>
        <taxon>Dikarya</taxon>
        <taxon>Ascomycota</taxon>
        <taxon>Pezizomycotina</taxon>
        <taxon>Dothideomycetes</taxon>
        <taxon>Pleosporomycetidae</taxon>
        <taxon>Pleosporales</taxon>
        <taxon>Pleosporineae</taxon>
        <taxon>Didymellaceae</taxon>
        <taxon>Didymella</taxon>
    </lineage>
</organism>
<evidence type="ECO:0000313" key="3">
    <source>
        <dbReference type="Proteomes" id="UP001140510"/>
    </source>
</evidence>
<evidence type="ECO:0000256" key="1">
    <source>
        <dbReference type="SAM" id="MobiDB-lite"/>
    </source>
</evidence>
<feature type="region of interest" description="Disordered" evidence="1">
    <location>
        <begin position="60"/>
        <end position="79"/>
    </location>
</feature>
<dbReference type="OrthoDB" id="1305878at2759"/>
<dbReference type="EMBL" id="JAPEVA010000089">
    <property type="protein sequence ID" value="KAJ4400442.1"/>
    <property type="molecule type" value="Genomic_DNA"/>
</dbReference>
<proteinExistence type="predicted"/>
<dbReference type="SUPFAM" id="SSF50044">
    <property type="entry name" value="SH3-domain"/>
    <property type="match status" value="1"/>
</dbReference>
<dbReference type="AlphaFoldDB" id="A0A9W8Z8H7"/>
<accession>A0A9W8Z8H7</accession>
<dbReference type="Proteomes" id="UP001140510">
    <property type="component" value="Unassembled WGS sequence"/>
</dbReference>
<evidence type="ECO:0000313" key="2">
    <source>
        <dbReference type="EMBL" id="KAJ4400442.1"/>
    </source>
</evidence>
<dbReference type="InterPro" id="IPR036028">
    <property type="entry name" value="SH3-like_dom_sf"/>
</dbReference>
<protein>
    <submittedName>
        <fullName evidence="2">Uncharacterized protein</fullName>
    </submittedName>
</protein>
<sequence>MACYHKLVVSNRISKENGVNGWRKCFRGHRMVIVGFEDRDGGQLRIVVKDLVGGWAFKEDEEARSPTSRGPQRYPPDGGTGLRLQARWGYWPEEGVRDELAFPKIAEIREAADVNGEWYWGVYCGMAALFPASHFCSNPTRAPSPMQTEDSTQRMLVAYSKPKQNGVRQSMWFTFVNGECKVYDHPESGDKLDQNKWVVDPALVSLDFLTQKDVSQLNLQPRTVVTETFPIYDQAVRALCYSLYSSYDDAIAQRMAQLVQAEFKLAEKPTVAHLQEIRKEKFKLTQHLLSKSR</sequence>
<comment type="caution">
    <text evidence="2">The sequence shown here is derived from an EMBL/GenBank/DDBJ whole genome shotgun (WGS) entry which is preliminary data.</text>
</comment>
<name>A0A9W8Z8H7_9PLEO</name>
<gene>
    <name evidence="2" type="ORF">N0V91_008696</name>
</gene>
<reference evidence="2" key="1">
    <citation type="submission" date="2022-10" db="EMBL/GenBank/DDBJ databases">
        <title>Tapping the CABI collections for fungal endophytes: first genome assemblies for Collariella, Neodidymelliopsis, Ascochyta clinopodiicola, Didymella pomorum, Didymosphaeria variabile, Neocosmospora piperis and Neocucurbitaria cava.</title>
        <authorList>
            <person name="Hill R."/>
        </authorList>
    </citation>
    <scope>NUCLEOTIDE SEQUENCE</scope>
    <source>
        <strain evidence="2">IMI 355091</strain>
    </source>
</reference>